<dbReference type="Gramene" id="PHT79786">
    <property type="protein sequence ID" value="PHT79786"/>
    <property type="gene ID" value="T459_17838"/>
</dbReference>
<dbReference type="PANTHER" id="PTHR45644:SF39">
    <property type="entry name" value="AAA-TYPE ATPASE FAMILY PROTEIN-RELATED"/>
    <property type="match status" value="1"/>
</dbReference>
<reference evidence="8 9" key="2">
    <citation type="journal article" date="2017" name="Genome Biol.">
        <title>New reference genome sequences of hot pepper reveal the massive evolution of plant disease-resistance genes by retroduplication.</title>
        <authorList>
            <person name="Kim S."/>
            <person name="Park J."/>
            <person name="Yeom S.I."/>
            <person name="Kim Y.M."/>
            <person name="Seo E."/>
            <person name="Kim K.T."/>
            <person name="Kim M.S."/>
            <person name="Lee J.M."/>
            <person name="Cheong K."/>
            <person name="Shin H.S."/>
            <person name="Kim S.B."/>
            <person name="Han K."/>
            <person name="Lee J."/>
            <person name="Park M."/>
            <person name="Lee H.A."/>
            <person name="Lee H.Y."/>
            <person name="Lee Y."/>
            <person name="Oh S."/>
            <person name="Lee J.H."/>
            <person name="Choi E."/>
            <person name="Choi E."/>
            <person name="Lee S.E."/>
            <person name="Jeon J."/>
            <person name="Kim H."/>
            <person name="Choi G."/>
            <person name="Song H."/>
            <person name="Lee J."/>
            <person name="Lee S.C."/>
            <person name="Kwon J.K."/>
            <person name="Lee H.Y."/>
            <person name="Koo N."/>
            <person name="Hong Y."/>
            <person name="Kim R.W."/>
            <person name="Kang W.H."/>
            <person name="Huh J.H."/>
            <person name="Kang B.C."/>
            <person name="Yang T.J."/>
            <person name="Lee Y.H."/>
            <person name="Bennetzen J.L."/>
            <person name="Choi D."/>
        </authorList>
    </citation>
    <scope>NUCLEOTIDE SEQUENCE [LARGE SCALE GENOMIC DNA]</scope>
    <source>
        <strain evidence="9">cv. CM334</strain>
    </source>
</reference>
<dbReference type="InterPro" id="IPR003960">
    <property type="entry name" value="ATPase_AAA_CS"/>
</dbReference>
<dbReference type="InterPro" id="IPR051701">
    <property type="entry name" value="Mito_OM_Translocase_MSP1"/>
</dbReference>
<dbReference type="SUPFAM" id="SSF52540">
    <property type="entry name" value="P-loop containing nucleoside triphosphate hydrolases"/>
    <property type="match status" value="1"/>
</dbReference>
<dbReference type="InterPro" id="IPR027417">
    <property type="entry name" value="P-loop_NTPase"/>
</dbReference>
<dbReference type="Proteomes" id="UP000222542">
    <property type="component" value="Unassembled WGS sequence"/>
</dbReference>
<evidence type="ECO:0000259" key="7">
    <source>
        <dbReference type="Pfam" id="PF00004"/>
    </source>
</evidence>
<name>A0A2G2ZCR3_CAPAN</name>
<dbReference type="InterPro" id="IPR003959">
    <property type="entry name" value="ATPase_AAA_core"/>
</dbReference>
<dbReference type="STRING" id="4072.A0A2G2ZCR3"/>
<dbReference type="Gene3D" id="1.10.8.60">
    <property type="match status" value="1"/>
</dbReference>
<comment type="subcellular location">
    <subcellularLocation>
        <location evidence="1">Mitochondrion</location>
    </subcellularLocation>
</comment>
<evidence type="ECO:0000256" key="3">
    <source>
        <dbReference type="ARBA" id="ARBA00022840"/>
    </source>
</evidence>
<keyword evidence="4" id="KW-0496">Mitochondrion</keyword>
<dbReference type="AlphaFoldDB" id="A0A2G2ZCR3"/>
<reference evidence="8 9" key="1">
    <citation type="journal article" date="2014" name="Nat. Genet.">
        <title>Genome sequence of the hot pepper provides insights into the evolution of pungency in Capsicum species.</title>
        <authorList>
            <person name="Kim S."/>
            <person name="Park M."/>
            <person name="Yeom S.I."/>
            <person name="Kim Y.M."/>
            <person name="Lee J.M."/>
            <person name="Lee H.A."/>
            <person name="Seo E."/>
            <person name="Choi J."/>
            <person name="Cheong K."/>
            <person name="Kim K.T."/>
            <person name="Jung K."/>
            <person name="Lee G.W."/>
            <person name="Oh S.K."/>
            <person name="Bae C."/>
            <person name="Kim S.B."/>
            <person name="Lee H.Y."/>
            <person name="Kim S.Y."/>
            <person name="Kim M.S."/>
            <person name="Kang B.C."/>
            <person name="Jo Y.D."/>
            <person name="Yang H.B."/>
            <person name="Jeong H.J."/>
            <person name="Kang W.H."/>
            <person name="Kwon J.K."/>
            <person name="Shin C."/>
            <person name="Lim J.Y."/>
            <person name="Park J.H."/>
            <person name="Huh J.H."/>
            <person name="Kim J.S."/>
            <person name="Kim B.D."/>
            <person name="Cohen O."/>
            <person name="Paran I."/>
            <person name="Suh M.C."/>
            <person name="Lee S.B."/>
            <person name="Kim Y.K."/>
            <person name="Shin Y."/>
            <person name="Noh S.J."/>
            <person name="Park J."/>
            <person name="Seo Y.S."/>
            <person name="Kwon S.Y."/>
            <person name="Kim H.A."/>
            <person name="Park J.M."/>
            <person name="Kim H.J."/>
            <person name="Choi S.B."/>
            <person name="Bosland P.W."/>
            <person name="Reeves G."/>
            <person name="Jo S.H."/>
            <person name="Lee B.W."/>
            <person name="Cho H.T."/>
            <person name="Choi H.S."/>
            <person name="Lee M.S."/>
            <person name="Yu Y."/>
            <person name="Do Choi Y."/>
            <person name="Park B.S."/>
            <person name="van Deynze A."/>
            <person name="Ashrafi H."/>
            <person name="Hill T."/>
            <person name="Kim W.T."/>
            <person name="Pai H.S."/>
            <person name="Ahn H.K."/>
            <person name="Yeam I."/>
            <person name="Giovannoni J.J."/>
            <person name="Rose J.K."/>
            <person name="Sorensen I."/>
            <person name="Lee S.J."/>
            <person name="Kim R.W."/>
            <person name="Choi I.Y."/>
            <person name="Choi B.S."/>
            <person name="Lim J.S."/>
            <person name="Lee Y.H."/>
            <person name="Choi D."/>
        </authorList>
    </citation>
    <scope>NUCLEOTIDE SEQUENCE [LARGE SCALE GENOMIC DNA]</scope>
    <source>
        <strain evidence="9">cv. CM334</strain>
    </source>
</reference>
<keyword evidence="3 5" id="KW-0067">ATP-binding</keyword>
<feature type="domain" description="ATPase AAA-type core" evidence="7">
    <location>
        <begin position="369"/>
        <end position="434"/>
    </location>
</feature>
<dbReference type="Gene3D" id="3.40.50.300">
    <property type="entry name" value="P-loop containing nucleotide triphosphate hydrolases"/>
    <property type="match status" value="2"/>
</dbReference>
<sequence length="647" mass="73630">MYLLSMEERSLENRPNVHVLLTLQWNLNLSHWIKLMKKKNGFRISKKIFLISPNQWHHETTKNVLITTLYLHLKHREHDRYTSKLPAFNSRILLSGPAGSKIYQEMLMKALDRYYGAKLIILDSQDYLGGRFVGSTFDAQRSTPVRGPTFGTRGKVVLTFHDNPSVKVGVKFDRPIPYGIKFGGLCDGDHGYFCEVSELQLDEATDVDDLEDLLNNTLFEVVSSESSNSPFILFIKHVAKSVARNSDSFGQMHDKGKRSARKNKFLMNLFPNKVAIHMPQDEELLSTWKQLDQDVDTLKMKENFNSLQRDVETENEFEKALLADVVAPSDIGVTFYDVGALENVKDTLKELVMLPLQRPELFSKSQLTKVDSMLGRRENPEEHESMPKLKNEFNVHWDGLRTKDTERLLVLAATNRPFDLDEAVTRRLPHRLMVNLPDAPNRTKILKVILAKEDLAQDVDLESVASMTDGYSGSDLKEQTAASANGGPPPALSSSADLRPLNMGNFRYSHQQVCPSVSSESANMKALSREALPALLTYPLHFQVHRYDQIVCFPGKNFSSWEFQFQLFVTGKELWGHIDGADHSPTDPTKLGELKTKDARVMTWLLGSIEPLIVLNLRPYKIAKAMWDYLQRVYNPDNSGRRFQFGV</sequence>
<dbReference type="GO" id="GO:0016887">
    <property type="term" value="F:ATP hydrolysis activity"/>
    <property type="evidence" value="ECO:0007669"/>
    <property type="project" value="InterPro"/>
</dbReference>
<evidence type="ECO:0000313" key="9">
    <source>
        <dbReference type="Proteomes" id="UP000222542"/>
    </source>
</evidence>
<dbReference type="GO" id="GO:0005741">
    <property type="term" value="C:mitochondrial outer membrane"/>
    <property type="evidence" value="ECO:0000318"/>
    <property type="project" value="GO_Central"/>
</dbReference>
<proteinExistence type="inferred from homology"/>
<gene>
    <name evidence="8" type="ORF">T459_17838</name>
</gene>
<comment type="caution">
    <text evidence="8">The sequence shown here is derived from an EMBL/GenBank/DDBJ whole genome shotgun (WGS) entry which is preliminary data.</text>
</comment>
<feature type="region of interest" description="Disordered" evidence="6">
    <location>
        <begin position="470"/>
        <end position="496"/>
    </location>
</feature>
<organism evidence="8 9">
    <name type="scientific">Capsicum annuum</name>
    <name type="common">Capsicum pepper</name>
    <dbReference type="NCBI Taxonomy" id="4072"/>
    <lineage>
        <taxon>Eukaryota</taxon>
        <taxon>Viridiplantae</taxon>
        <taxon>Streptophyta</taxon>
        <taxon>Embryophyta</taxon>
        <taxon>Tracheophyta</taxon>
        <taxon>Spermatophyta</taxon>
        <taxon>Magnoliopsida</taxon>
        <taxon>eudicotyledons</taxon>
        <taxon>Gunneridae</taxon>
        <taxon>Pentapetalae</taxon>
        <taxon>asterids</taxon>
        <taxon>lamiids</taxon>
        <taxon>Solanales</taxon>
        <taxon>Solanaceae</taxon>
        <taxon>Solanoideae</taxon>
        <taxon>Capsiceae</taxon>
        <taxon>Capsicum</taxon>
    </lineage>
</organism>
<dbReference type="PROSITE" id="PS00674">
    <property type="entry name" value="AAA"/>
    <property type="match status" value="1"/>
</dbReference>
<evidence type="ECO:0000256" key="1">
    <source>
        <dbReference type="ARBA" id="ARBA00004173"/>
    </source>
</evidence>
<dbReference type="Pfam" id="PF00004">
    <property type="entry name" value="AAA"/>
    <property type="match status" value="1"/>
</dbReference>
<evidence type="ECO:0000256" key="5">
    <source>
        <dbReference type="RuleBase" id="RU003651"/>
    </source>
</evidence>
<evidence type="ECO:0000313" key="8">
    <source>
        <dbReference type="EMBL" id="PHT79786.1"/>
    </source>
</evidence>
<dbReference type="PANTHER" id="PTHR45644">
    <property type="entry name" value="AAA ATPASE, PUTATIVE (AFU_ORTHOLOGUE AFUA_2G12920)-RELATED-RELATED"/>
    <property type="match status" value="1"/>
</dbReference>
<keyword evidence="9" id="KW-1185">Reference proteome</keyword>
<dbReference type="GO" id="GO:0005524">
    <property type="term" value="F:ATP binding"/>
    <property type="evidence" value="ECO:0007669"/>
    <property type="project" value="UniProtKB-KW"/>
</dbReference>
<protein>
    <recommendedName>
        <fullName evidence="7">ATPase AAA-type core domain-containing protein</fullName>
    </recommendedName>
</protein>
<evidence type="ECO:0000256" key="6">
    <source>
        <dbReference type="SAM" id="MobiDB-lite"/>
    </source>
</evidence>
<evidence type="ECO:0000256" key="4">
    <source>
        <dbReference type="ARBA" id="ARBA00023128"/>
    </source>
</evidence>
<accession>A0A2G2ZCR3</accession>
<dbReference type="EMBL" id="AYRZ02000006">
    <property type="protein sequence ID" value="PHT79786.1"/>
    <property type="molecule type" value="Genomic_DNA"/>
</dbReference>
<comment type="similarity">
    <text evidence="5">Belongs to the AAA ATPase family.</text>
</comment>
<evidence type="ECO:0000256" key="2">
    <source>
        <dbReference type="ARBA" id="ARBA00022741"/>
    </source>
</evidence>
<keyword evidence="2 5" id="KW-0547">Nucleotide-binding</keyword>